<dbReference type="InterPro" id="IPR005793">
    <property type="entry name" value="Formyl_trans_C"/>
</dbReference>
<dbReference type="GO" id="GO:0030604">
    <property type="term" value="F:1-deoxy-D-xylulose-5-phosphate reductoisomerase activity"/>
    <property type="evidence" value="ECO:0007669"/>
    <property type="project" value="UniProtKB-EC"/>
</dbReference>
<feature type="domain" description="1-deoxy-D-xylulose 5-phosphate reductoisomerase C-terminal" evidence="20">
    <location>
        <begin position="363"/>
        <end position="412"/>
    </location>
</feature>
<dbReference type="Gene3D" id="3.40.50.12230">
    <property type="match status" value="1"/>
</dbReference>
<comment type="cofactor">
    <cofactor evidence="2">
        <name>Mg(2+)</name>
        <dbReference type="ChEBI" id="CHEBI:18420"/>
    </cofactor>
</comment>
<dbReference type="CDD" id="cd08704">
    <property type="entry name" value="Met_tRNA_FMT_C"/>
    <property type="match status" value="1"/>
</dbReference>
<evidence type="ECO:0000256" key="9">
    <source>
        <dbReference type="ARBA" id="ARBA00022857"/>
    </source>
</evidence>
<gene>
    <name evidence="23" type="ORF">F511_13348</name>
</gene>
<dbReference type="SUPFAM" id="SSF69055">
    <property type="entry name" value="1-deoxy-D-xylulose-5-phosphate reductoisomerase, C-terminal domain"/>
    <property type="match status" value="1"/>
</dbReference>
<proteinExistence type="inferred from homology"/>
<dbReference type="HAMAP" id="MF_00183">
    <property type="entry name" value="DXP_reductoisom"/>
    <property type="match status" value="1"/>
</dbReference>
<comment type="pathway">
    <text evidence="3">Isoprenoid biosynthesis; isopentenyl diphosphate biosynthesis via DXP pathway; isopentenyl diphosphate from 1-deoxy-D-xylulose 5-phosphate: step 1/6.</text>
</comment>
<dbReference type="GO" id="GO:0070402">
    <property type="term" value="F:NADPH binding"/>
    <property type="evidence" value="ECO:0007669"/>
    <property type="project" value="InterPro"/>
</dbReference>
<keyword evidence="8" id="KW-0545">Nucleotide biosynthesis</keyword>
<evidence type="ECO:0000256" key="14">
    <source>
        <dbReference type="ARBA" id="ARBA00048543"/>
    </source>
</evidence>
<dbReference type="InterPro" id="IPR044135">
    <property type="entry name" value="Met-tRNA-FMT_C"/>
</dbReference>
<dbReference type="GO" id="GO:0016853">
    <property type="term" value="F:isomerase activity"/>
    <property type="evidence" value="ECO:0007669"/>
    <property type="project" value="UniProtKB-KW"/>
</dbReference>
<dbReference type="InterPro" id="IPR026877">
    <property type="entry name" value="DXPR_C"/>
</dbReference>
<evidence type="ECO:0000256" key="10">
    <source>
        <dbReference type="ARBA" id="ARBA00022917"/>
    </source>
</evidence>
<keyword evidence="12" id="KW-0464">Manganese</keyword>
<dbReference type="AlphaFoldDB" id="A0A2Z7C6Y6"/>
<evidence type="ECO:0000259" key="19">
    <source>
        <dbReference type="Pfam" id="PF02911"/>
    </source>
</evidence>
<comment type="cofactor">
    <cofactor evidence="1">
        <name>Mn(2+)</name>
        <dbReference type="ChEBI" id="CHEBI:29035"/>
    </cofactor>
</comment>
<dbReference type="SUPFAM" id="SSF55347">
    <property type="entry name" value="Glyceraldehyde-3-phosphate dehydrogenase-like, C-terminal domain"/>
    <property type="match status" value="1"/>
</dbReference>
<dbReference type="EC" id="1.1.1.267" evidence="5"/>
<evidence type="ECO:0000256" key="16">
    <source>
        <dbReference type="SAM" id="MobiDB-lite"/>
    </source>
</evidence>
<keyword evidence="6" id="KW-0808">Transferase</keyword>
<dbReference type="Pfam" id="PF00551">
    <property type="entry name" value="Formyl_trans_N"/>
    <property type="match status" value="2"/>
</dbReference>
<evidence type="ECO:0000256" key="13">
    <source>
        <dbReference type="ARBA" id="ARBA00023229"/>
    </source>
</evidence>
<dbReference type="InterPro" id="IPR036291">
    <property type="entry name" value="NAD(P)-bd_dom_sf"/>
</dbReference>
<feature type="domain" description="Ribose-phosphate pyrophosphokinase N-terminal" evidence="22">
    <location>
        <begin position="203"/>
        <end position="263"/>
    </location>
</feature>
<dbReference type="UniPathway" id="UPA00056">
    <property type="reaction ID" value="UER00092"/>
</dbReference>
<feature type="compositionally biased region" description="Basic and acidic residues" evidence="16">
    <location>
        <begin position="135"/>
        <end position="146"/>
    </location>
</feature>
<dbReference type="InterPro" id="IPR029057">
    <property type="entry name" value="PRTase-like"/>
</dbReference>
<feature type="domain" description="Formyl transferase N-terminal" evidence="17">
    <location>
        <begin position="25"/>
        <end position="105"/>
    </location>
</feature>
<evidence type="ECO:0000256" key="8">
    <source>
        <dbReference type="ARBA" id="ARBA00022727"/>
    </source>
</evidence>
<evidence type="ECO:0000313" key="23">
    <source>
        <dbReference type="EMBL" id="KZV42249.1"/>
    </source>
</evidence>
<dbReference type="Gene3D" id="1.10.1740.10">
    <property type="match status" value="1"/>
</dbReference>
<dbReference type="GO" id="GO:0004749">
    <property type="term" value="F:ribose phosphate diphosphokinase activity"/>
    <property type="evidence" value="ECO:0007669"/>
    <property type="project" value="UniProtKB-EC"/>
</dbReference>
<dbReference type="Gene3D" id="3.40.50.2020">
    <property type="match status" value="1"/>
</dbReference>
<evidence type="ECO:0000256" key="5">
    <source>
        <dbReference type="ARBA" id="ARBA00012366"/>
    </source>
</evidence>
<dbReference type="Pfam" id="PF13793">
    <property type="entry name" value="Pribosyltran_N"/>
    <property type="match status" value="1"/>
</dbReference>
<keyword evidence="23" id="KW-0413">Isomerase</keyword>
<comment type="similarity">
    <text evidence="4">Belongs to the DXR family.</text>
</comment>
<evidence type="ECO:0000256" key="15">
    <source>
        <dbReference type="ARBA" id="ARBA00049535"/>
    </source>
</evidence>
<dbReference type="Pfam" id="PF02911">
    <property type="entry name" value="Formyl_trans_C"/>
    <property type="match status" value="1"/>
</dbReference>
<evidence type="ECO:0000259" key="17">
    <source>
        <dbReference type="Pfam" id="PF00551"/>
    </source>
</evidence>
<feature type="domain" description="Formyl transferase N-terminal" evidence="17">
    <location>
        <begin position="569"/>
        <end position="652"/>
    </location>
</feature>
<feature type="domain" description="1-deoxy-D-xylulose 5-phosphate reductoisomerase N-terminal" evidence="18">
    <location>
        <begin position="290"/>
        <end position="341"/>
    </location>
</feature>
<dbReference type="SUPFAM" id="SSF50486">
    <property type="entry name" value="FMT C-terminal domain-like"/>
    <property type="match status" value="1"/>
</dbReference>
<dbReference type="FunFam" id="3.10.25.10:FF:000005">
    <property type="entry name" value="Methionyl-tRNA formyltransferase"/>
    <property type="match status" value="1"/>
</dbReference>
<sequence length="796" mass="86764">MFALQVSACVLDSLFGAASAPDSIFQIAAIVTQPPSGRDRGRKVMPSPVAQHALDRSFPSDLIFTPVKAGEEPFLSSLRALEPDLCITAAYGNILPTKFLKIPSMGRQRSMDQLMGRGATVDKWKVGRAQLNERMWGRQDPTRHDGINNSTPSSTPQQATPSPTYGVNRGNDGSLNEVAGDGTTCATVLTQAIFAKGCKLVAAGCDIYLIQPTCPPTNENLMELLITIDACRRASAKNITAVIPYFGYAWVDRKTQGRESIAQTLDIVVENPDKFKVVALAAGSNVTLLADQGVIEVARHPDVVTVVTGIVGCAGLKPTVAATEAGKDIALANKETLIAGGPFVLPLAHKHNARHLDSIRWRFQRLPVDKLKEVKVADALKHPNWNMGKKITVDSATLFNKGLEVIEAHYLYGADYDDIDIVIHPQSIIHSMVETQDSSVLAQLGWPDMRLPILYTLSWPDRIYSSEITWPRFDVCKLGSLTFKNPDNVKYPSMDLAYAAGRAGGTMTSVLSAANEKVVEIFIDEKIGYLDIFKVVELTCDKHRELLGRKENFVLHTIISTLTYIICGLVAPVTHGTINIHPSLLPLYRGAAPVQRALQDGIRETGVSLAYTVRQLDAGPVISCEKVLVDDHIKAPELLDLLFAEGSKLLIRELPSIFDGSAKGKALAQDESKATLAPKITPEESWLSFDQNAIVLHNKVRAFAGWPGTRAKVLIIDERSGQNDITDLKIITTRVCVRDDSKISDIDEVLFAKGSLIFSCGEGTALEVLEVQLPGKKVVNAAAFWNGLRGQKLKRL</sequence>
<dbReference type="InterPro" id="IPR002376">
    <property type="entry name" value="Formyl_transf_N"/>
</dbReference>
<feature type="domain" description="DXP reductoisomerase C-terminal" evidence="21">
    <location>
        <begin position="444"/>
        <end position="544"/>
    </location>
</feature>
<dbReference type="Gene3D" id="3.40.50.170">
    <property type="entry name" value="Formyl transferase, N-terminal domain"/>
    <property type="match status" value="1"/>
</dbReference>
<dbReference type="GO" id="GO:0006412">
    <property type="term" value="P:translation"/>
    <property type="evidence" value="ECO:0007669"/>
    <property type="project" value="UniProtKB-KW"/>
</dbReference>
<organism evidence="23 24">
    <name type="scientific">Dorcoceras hygrometricum</name>
    <dbReference type="NCBI Taxonomy" id="472368"/>
    <lineage>
        <taxon>Eukaryota</taxon>
        <taxon>Viridiplantae</taxon>
        <taxon>Streptophyta</taxon>
        <taxon>Embryophyta</taxon>
        <taxon>Tracheophyta</taxon>
        <taxon>Spermatophyta</taxon>
        <taxon>Magnoliopsida</taxon>
        <taxon>eudicotyledons</taxon>
        <taxon>Gunneridae</taxon>
        <taxon>Pentapetalae</taxon>
        <taxon>asterids</taxon>
        <taxon>lamiids</taxon>
        <taxon>Lamiales</taxon>
        <taxon>Gesneriaceae</taxon>
        <taxon>Didymocarpoideae</taxon>
        <taxon>Trichosporeae</taxon>
        <taxon>Loxocarpinae</taxon>
        <taxon>Dorcoceras</taxon>
    </lineage>
</organism>
<keyword evidence="9" id="KW-0521">NADP</keyword>
<keyword evidence="11" id="KW-0560">Oxidoreductase</keyword>
<comment type="catalytic activity">
    <reaction evidence="15">
        <text>D-ribose 5-phosphate + ATP = 5-phospho-alpha-D-ribose 1-diphosphate + AMP + H(+)</text>
        <dbReference type="Rhea" id="RHEA:15609"/>
        <dbReference type="ChEBI" id="CHEBI:15378"/>
        <dbReference type="ChEBI" id="CHEBI:30616"/>
        <dbReference type="ChEBI" id="CHEBI:58017"/>
        <dbReference type="ChEBI" id="CHEBI:78346"/>
        <dbReference type="ChEBI" id="CHEBI:456215"/>
        <dbReference type="EC" id="2.7.6.1"/>
    </reaction>
</comment>
<dbReference type="EMBL" id="KQ999284">
    <property type="protein sequence ID" value="KZV42249.1"/>
    <property type="molecule type" value="Genomic_DNA"/>
</dbReference>
<dbReference type="InterPro" id="IPR036477">
    <property type="entry name" value="Formyl_transf_N_sf"/>
</dbReference>
<evidence type="ECO:0000256" key="11">
    <source>
        <dbReference type="ARBA" id="ARBA00023002"/>
    </source>
</evidence>
<feature type="compositionally biased region" description="Low complexity" evidence="16">
    <location>
        <begin position="150"/>
        <end position="164"/>
    </location>
</feature>
<name>A0A2Z7C6Y6_9LAMI</name>
<dbReference type="GO" id="GO:0051484">
    <property type="term" value="P:isopentenyl diphosphate biosynthetic process, methylerythritol 4-phosphate pathway involved in terpenoid biosynthetic process"/>
    <property type="evidence" value="ECO:0007669"/>
    <property type="project" value="TreeGrafter"/>
</dbReference>
<evidence type="ECO:0000256" key="4">
    <source>
        <dbReference type="ARBA" id="ARBA00006825"/>
    </source>
</evidence>
<evidence type="ECO:0000259" key="21">
    <source>
        <dbReference type="Pfam" id="PF13288"/>
    </source>
</evidence>
<accession>A0A2Z7C6Y6</accession>
<dbReference type="Pfam" id="PF13288">
    <property type="entry name" value="DXPR_C"/>
    <property type="match status" value="1"/>
</dbReference>
<dbReference type="OrthoDB" id="3482at2759"/>
<evidence type="ECO:0000259" key="18">
    <source>
        <dbReference type="Pfam" id="PF02670"/>
    </source>
</evidence>
<reference evidence="23 24" key="1">
    <citation type="journal article" date="2015" name="Proc. Natl. Acad. Sci. U.S.A.">
        <title>The resurrection genome of Boea hygrometrica: A blueprint for survival of dehydration.</title>
        <authorList>
            <person name="Xiao L."/>
            <person name="Yang G."/>
            <person name="Zhang L."/>
            <person name="Yang X."/>
            <person name="Zhao S."/>
            <person name="Ji Z."/>
            <person name="Zhou Q."/>
            <person name="Hu M."/>
            <person name="Wang Y."/>
            <person name="Chen M."/>
            <person name="Xu Y."/>
            <person name="Jin H."/>
            <person name="Xiao X."/>
            <person name="Hu G."/>
            <person name="Bao F."/>
            <person name="Hu Y."/>
            <person name="Wan P."/>
            <person name="Li L."/>
            <person name="Deng X."/>
            <person name="Kuang T."/>
            <person name="Xiang C."/>
            <person name="Zhu J.K."/>
            <person name="Oliver M.J."/>
            <person name="He Y."/>
        </authorList>
    </citation>
    <scope>NUCLEOTIDE SEQUENCE [LARGE SCALE GENOMIC DNA]</scope>
    <source>
        <strain evidence="24">cv. XS01</strain>
    </source>
</reference>
<dbReference type="InterPro" id="IPR011034">
    <property type="entry name" value="Formyl_transferase-like_C_sf"/>
</dbReference>
<dbReference type="InterPro" id="IPR029099">
    <property type="entry name" value="Pribosyltran_N"/>
</dbReference>
<dbReference type="GO" id="GO:0030145">
    <property type="term" value="F:manganese ion binding"/>
    <property type="evidence" value="ECO:0007669"/>
    <property type="project" value="TreeGrafter"/>
</dbReference>
<evidence type="ECO:0000259" key="22">
    <source>
        <dbReference type="Pfam" id="PF13793"/>
    </source>
</evidence>
<dbReference type="SUPFAM" id="SSF51735">
    <property type="entry name" value="NAD(P)-binding Rossmann-fold domains"/>
    <property type="match status" value="1"/>
</dbReference>
<keyword evidence="7" id="KW-0479">Metal-binding</keyword>
<dbReference type="Gene3D" id="3.40.50.720">
    <property type="entry name" value="NAD(P)-binding Rossmann-like Domain"/>
    <property type="match status" value="1"/>
</dbReference>
<keyword evidence="13" id="KW-0414">Isoprene biosynthesis</keyword>
<feature type="region of interest" description="Disordered" evidence="16">
    <location>
        <begin position="133"/>
        <end position="173"/>
    </location>
</feature>
<dbReference type="Proteomes" id="UP000250235">
    <property type="component" value="Unassembled WGS sequence"/>
</dbReference>
<evidence type="ECO:0000256" key="12">
    <source>
        <dbReference type="ARBA" id="ARBA00023211"/>
    </source>
</evidence>
<dbReference type="GO" id="GO:0009165">
    <property type="term" value="P:nucleotide biosynthetic process"/>
    <property type="evidence" value="ECO:0007669"/>
    <property type="project" value="UniProtKB-KW"/>
</dbReference>
<evidence type="ECO:0000313" key="24">
    <source>
        <dbReference type="Proteomes" id="UP000250235"/>
    </source>
</evidence>
<evidence type="ECO:0000256" key="2">
    <source>
        <dbReference type="ARBA" id="ARBA00001946"/>
    </source>
</evidence>
<evidence type="ECO:0000259" key="20">
    <source>
        <dbReference type="Pfam" id="PF08436"/>
    </source>
</evidence>
<protein>
    <recommendedName>
        <fullName evidence="5">1-deoxy-D-xylulose-5-phosphate reductoisomerase</fullName>
        <ecNumber evidence="5">1.1.1.267</ecNumber>
    </recommendedName>
</protein>
<dbReference type="PANTHER" id="PTHR30525:SF0">
    <property type="entry name" value="1-DEOXY-D-XYLULOSE 5-PHOSPHATE REDUCTOISOMERASE, CHLOROPLASTIC"/>
    <property type="match status" value="1"/>
</dbReference>
<dbReference type="Pfam" id="PF08436">
    <property type="entry name" value="DXP_redisom_C"/>
    <property type="match status" value="1"/>
</dbReference>
<comment type="catalytic activity">
    <reaction evidence="14">
        <text>2-C-methyl-D-erythritol 4-phosphate + NADP(+) = 1-deoxy-D-xylulose 5-phosphate + NADPH + H(+)</text>
        <dbReference type="Rhea" id="RHEA:13717"/>
        <dbReference type="ChEBI" id="CHEBI:15378"/>
        <dbReference type="ChEBI" id="CHEBI:57783"/>
        <dbReference type="ChEBI" id="CHEBI:57792"/>
        <dbReference type="ChEBI" id="CHEBI:58262"/>
        <dbReference type="ChEBI" id="CHEBI:58349"/>
        <dbReference type="EC" id="1.1.1.267"/>
    </reaction>
    <physiologicalReaction direction="right-to-left" evidence="14">
        <dbReference type="Rhea" id="RHEA:13719"/>
    </physiologicalReaction>
</comment>
<dbReference type="InterPro" id="IPR036169">
    <property type="entry name" value="DXPR_C_sf"/>
</dbReference>
<dbReference type="PANTHER" id="PTHR30525">
    <property type="entry name" value="1-DEOXY-D-XYLULOSE 5-PHOSPHATE REDUCTOISOMERASE"/>
    <property type="match status" value="1"/>
</dbReference>
<dbReference type="SUPFAM" id="SSF53271">
    <property type="entry name" value="PRTase-like"/>
    <property type="match status" value="1"/>
</dbReference>
<keyword evidence="24" id="KW-1185">Reference proteome</keyword>
<evidence type="ECO:0000256" key="6">
    <source>
        <dbReference type="ARBA" id="ARBA00022679"/>
    </source>
</evidence>
<dbReference type="Pfam" id="PF02670">
    <property type="entry name" value="DXP_reductoisom"/>
    <property type="match status" value="1"/>
</dbReference>
<dbReference type="FunFam" id="3.40.50.2020:FF:000014">
    <property type="entry name" value="Ribose-phosphate pyrophosphokinase 1"/>
    <property type="match status" value="1"/>
</dbReference>
<dbReference type="InterPro" id="IPR003821">
    <property type="entry name" value="DXP_reductoisomerase"/>
</dbReference>
<feature type="domain" description="Formyl transferase C-terminal" evidence="19">
    <location>
        <begin position="679"/>
        <end position="788"/>
    </location>
</feature>
<evidence type="ECO:0000256" key="1">
    <source>
        <dbReference type="ARBA" id="ARBA00001936"/>
    </source>
</evidence>
<dbReference type="SMART" id="SM01400">
    <property type="entry name" value="Pribosyltran_N"/>
    <property type="match status" value="1"/>
</dbReference>
<dbReference type="InterPro" id="IPR013512">
    <property type="entry name" value="DXP_reductoisomerase_N"/>
</dbReference>
<keyword evidence="10" id="KW-0648">Protein biosynthesis</keyword>
<evidence type="ECO:0000256" key="7">
    <source>
        <dbReference type="ARBA" id="ARBA00022723"/>
    </source>
</evidence>
<dbReference type="InterPro" id="IPR013644">
    <property type="entry name" value="DXP_reductoisomerase_C"/>
</dbReference>
<evidence type="ECO:0000256" key="3">
    <source>
        <dbReference type="ARBA" id="ARBA00005094"/>
    </source>
</evidence>
<dbReference type="SUPFAM" id="SSF53328">
    <property type="entry name" value="Formyltransferase"/>
    <property type="match status" value="2"/>
</dbReference>